<protein>
    <submittedName>
        <fullName evidence="10">ArnT family glycosyltransferase</fullName>
        <ecNumber evidence="10">2.4.-.-</ecNumber>
    </submittedName>
</protein>
<organism evidence="10 11">
    <name type="scientific">Parvularcula lutaonensis</name>
    <dbReference type="NCBI Taxonomy" id="491923"/>
    <lineage>
        <taxon>Bacteria</taxon>
        <taxon>Pseudomonadati</taxon>
        <taxon>Pseudomonadota</taxon>
        <taxon>Alphaproteobacteria</taxon>
        <taxon>Parvularculales</taxon>
        <taxon>Parvularculaceae</taxon>
        <taxon>Parvularcula</taxon>
    </lineage>
</organism>
<feature type="transmembrane region" description="Helical" evidence="8">
    <location>
        <begin position="399"/>
        <end position="418"/>
    </location>
</feature>
<keyword evidence="11" id="KW-1185">Reference proteome</keyword>
<dbReference type="Proteomes" id="UP001595607">
    <property type="component" value="Unassembled WGS sequence"/>
</dbReference>
<feature type="transmembrane region" description="Helical" evidence="8">
    <location>
        <begin position="183"/>
        <end position="214"/>
    </location>
</feature>
<sequence length="570" mass="61992">MSPLGTAYQPAGKLGIGQALLMLWLVALVLYPGQWTMPVTDRDEARYSQAATQMMETGDYIDIRFQEEPRYVKPAGIYWMQVVATQPFGGPEAPIGAYRLPSYLGVILTCLFTAMIGARMFGGAAGAIAGGILGFTMLAAADARMAKTDSMLMAAGTLSQLALFHILVQPKGAPPKEFRGWPLLFWFASGLAVLIKGPIITIMTVLTILFYVGVTRDWHALRRLRPLRGVVVFAAVGLTWVALISIQTNGEFLRESVGHALLGKVAEGDDDHGGWLLYHTSLLPVLFWPGTALLGLGLAAAWMRRKEPAMVFLIGWAFPFFILYEIVGTKLPHYVLPVYPAFALLCAVGLRDAGEILEGRLGKALHWLALALFALATIALPVAAYFGISDLGGEFFTPWVLGMCAAAILVLIVGLWTLRKPTFNGTAWTGLAAVVFYALFAGGAVPRFDEMWPSNRAWQIATRLEGCEDMRFVTAGYREPSNVFYFGTDTVLAETGAEAARFLIDNGRCGVAIVEEREMASFTAAMQGRPIRVLGQVRGTNVSKGRDMTLTLIVMGTSPLRLGEGEPRRL</sequence>
<keyword evidence="2" id="KW-1003">Cell membrane</keyword>
<feature type="transmembrane region" description="Helical" evidence="8">
    <location>
        <begin position="333"/>
        <end position="353"/>
    </location>
</feature>
<feature type="transmembrane region" description="Helical" evidence="8">
    <location>
        <begin position="365"/>
        <end position="387"/>
    </location>
</feature>
<feature type="transmembrane region" description="Helical" evidence="8">
    <location>
        <begin position="12"/>
        <end position="31"/>
    </location>
</feature>
<proteinExistence type="predicted"/>
<feature type="transmembrane region" description="Helical" evidence="8">
    <location>
        <begin position="282"/>
        <end position="302"/>
    </location>
</feature>
<feature type="domain" description="ArnT-like N-terminal" evidence="9">
    <location>
        <begin position="44"/>
        <end position="245"/>
    </location>
</feature>
<feature type="transmembrane region" description="Helical" evidence="8">
    <location>
        <begin position="124"/>
        <end position="143"/>
    </location>
</feature>
<comment type="subcellular location">
    <subcellularLocation>
        <location evidence="1">Cell membrane</location>
        <topology evidence="1">Multi-pass membrane protein</topology>
    </subcellularLocation>
</comment>
<evidence type="ECO:0000256" key="1">
    <source>
        <dbReference type="ARBA" id="ARBA00004651"/>
    </source>
</evidence>
<keyword evidence="4 10" id="KW-0808">Transferase</keyword>
<dbReference type="GO" id="GO:0016757">
    <property type="term" value="F:glycosyltransferase activity"/>
    <property type="evidence" value="ECO:0007669"/>
    <property type="project" value="UniProtKB-KW"/>
</dbReference>
<feature type="transmembrane region" description="Helical" evidence="8">
    <location>
        <begin position="226"/>
        <end position="246"/>
    </location>
</feature>
<feature type="transmembrane region" description="Helical" evidence="8">
    <location>
        <begin position="100"/>
        <end position="118"/>
    </location>
</feature>
<comment type="caution">
    <text evidence="10">The sequence shown here is derived from an EMBL/GenBank/DDBJ whole genome shotgun (WGS) entry which is preliminary data.</text>
</comment>
<name>A0ABV7MEY6_9PROT</name>
<evidence type="ECO:0000256" key="4">
    <source>
        <dbReference type="ARBA" id="ARBA00022679"/>
    </source>
</evidence>
<evidence type="ECO:0000256" key="3">
    <source>
        <dbReference type="ARBA" id="ARBA00022676"/>
    </source>
</evidence>
<dbReference type="PANTHER" id="PTHR33908">
    <property type="entry name" value="MANNOSYLTRANSFERASE YKCB-RELATED"/>
    <property type="match status" value="1"/>
</dbReference>
<dbReference type="PANTHER" id="PTHR33908:SF3">
    <property type="entry name" value="UNDECAPRENYL PHOSPHATE-ALPHA-4-AMINO-4-DEOXY-L-ARABINOSE ARABINOSYL TRANSFERASE"/>
    <property type="match status" value="1"/>
</dbReference>
<keyword evidence="6 8" id="KW-1133">Transmembrane helix</keyword>
<feature type="transmembrane region" description="Helical" evidence="8">
    <location>
        <begin position="425"/>
        <end position="445"/>
    </location>
</feature>
<keyword evidence="5 8" id="KW-0812">Transmembrane</keyword>
<dbReference type="EMBL" id="JBHRVA010000002">
    <property type="protein sequence ID" value="MFC3302856.1"/>
    <property type="molecule type" value="Genomic_DNA"/>
</dbReference>
<evidence type="ECO:0000256" key="6">
    <source>
        <dbReference type="ARBA" id="ARBA00022989"/>
    </source>
</evidence>
<evidence type="ECO:0000256" key="7">
    <source>
        <dbReference type="ARBA" id="ARBA00023136"/>
    </source>
</evidence>
<dbReference type="RefSeq" id="WP_189571786.1">
    <property type="nucleotide sequence ID" value="NZ_BMXU01000001.1"/>
</dbReference>
<dbReference type="EC" id="2.4.-.-" evidence="10"/>
<feature type="transmembrane region" description="Helical" evidence="8">
    <location>
        <begin position="309"/>
        <end position="327"/>
    </location>
</feature>
<accession>A0ABV7MEY6</accession>
<evidence type="ECO:0000313" key="11">
    <source>
        <dbReference type="Proteomes" id="UP001595607"/>
    </source>
</evidence>
<keyword evidence="7 8" id="KW-0472">Membrane</keyword>
<dbReference type="InterPro" id="IPR003342">
    <property type="entry name" value="ArnT-like_N"/>
</dbReference>
<evidence type="ECO:0000256" key="5">
    <source>
        <dbReference type="ARBA" id="ARBA00022692"/>
    </source>
</evidence>
<dbReference type="InterPro" id="IPR050297">
    <property type="entry name" value="LipidA_mod_glycosyltrf_83"/>
</dbReference>
<evidence type="ECO:0000256" key="8">
    <source>
        <dbReference type="SAM" id="Phobius"/>
    </source>
</evidence>
<reference evidence="11" key="1">
    <citation type="journal article" date="2019" name="Int. J. Syst. Evol. Microbiol.">
        <title>The Global Catalogue of Microorganisms (GCM) 10K type strain sequencing project: providing services to taxonomists for standard genome sequencing and annotation.</title>
        <authorList>
            <consortium name="The Broad Institute Genomics Platform"/>
            <consortium name="The Broad Institute Genome Sequencing Center for Infectious Disease"/>
            <person name="Wu L."/>
            <person name="Ma J."/>
        </authorList>
    </citation>
    <scope>NUCLEOTIDE SEQUENCE [LARGE SCALE GENOMIC DNA]</scope>
    <source>
        <strain evidence="11">KCTC 22245</strain>
    </source>
</reference>
<keyword evidence="3 10" id="KW-0328">Glycosyltransferase</keyword>
<evidence type="ECO:0000256" key="2">
    <source>
        <dbReference type="ARBA" id="ARBA00022475"/>
    </source>
</evidence>
<evidence type="ECO:0000259" key="9">
    <source>
        <dbReference type="Pfam" id="PF02366"/>
    </source>
</evidence>
<dbReference type="Pfam" id="PF02366">
    <property type="entry name" value="PMT"/>
    <property type="match status" value="1"/>
</dbReference>
<gene>
    <name evidence="10" type="ORF">ACFONP_08935</name>
</gene>
<feature type="transmembrane region" description="Helical" evidence="8">
    <location>
        <begin position="150"/>
        <end position="168"/>
    </location>
</feature>
<evidence type="ECO:0000313" key="10">
    <source>
        <dbReference type="EMBL" id="MFC3302856.1"/>
    </source>
</evidence>